<reference evidence="3 4" key="1">
    <citation type="submission" date="2016-10" db="EMBL/GenBank/DDBJ databases">
        <authorList>
            <person name="de Groot N.N."/>
        </authorList>
    </citation>
    <scope>NUCLEOTIDE SEQUENCE [LARGE SCALE GENOMIC DNA]</scope>
    <source>
        <strain evidence="4">EB21,IBRC-M 10013,KCTC 4048</strain>
    </source>
</reference>
<feature type="domain" description="DUF7347" evidence="1">
    <location>
        <begin position="9"/>
        <end position="92"/>
    </location>
</feature>
<dbReference type="EMBL" id="FNIA01000019">
    <property type="protein sequence ID" value="SDN18609.1"/>
    <property type="molecule type" value="Genomic_DNA"/>
</dbReference>
<gene>
    <name evidence="3" type="ORF">SAMN05192554_11934</name>
</gene>
<dbReference type="OrthoDB" id="8482at2157"/>
<dbReference type="InterPro" id="IPR011991">
    <property type="entry name" value="ArsR-like_HTH"/>
</dbReference>
<dbReference type="InterPro" id="IPR036388">
    <property type="entry name" value="WH-like_DNA-bd_sf"/>
</dbReference>
<accession>A0A1G9ZB78</accession>
<evidence type="ECO:0008006" key="5">
    <source>
        <dbReference type="Google" id="ProtNLM"/>
    </source>
</evidence>
<name>A0A1G9ZB78_9EURY</name>
<dbReference type="RefSeq" id="WP_089735191.1">
    <property type="nucleotide sequence ID" value="NZ_FNIA01000019.1"/>
</dbReference>
<keyword evidence="4" id="KW-1185">Reference proteome</keyword>
<evidence type="ECO:0000313" key="3">
    <source>
        <dbReference type="EMBL" id="SDN18609.1"/>
    </source>
</evidence>
<sequence length="300" mass="34122">MSADRRAPTVFRLLSDETRLDILCAVAEAQEEYEEFPEGPVQLSFSEIYERVAVDNTSKLSYHLGELDGVFLRKSEDGYSFTHVGERLTRFVLARNYERPASFEPIGTAGTCPFCEAESLEARLHHQFLLVTCTECGQAVSNYQVTPTQVRTHDEEGLIRSVKRKQATDYGLVRRGTCPECTGSLSTEIRSFESMLPFEADPFFVFDHCSECLRFYNALLTYGIAYHPASVSFHWDHGIDVTSMGLWEFHEYLTAGKWTSERVSTEPPEYQVEFTIGGDLLRCTVDEEATVTGTERVRRR</sequence>
<dbReference type="AlphaFoldDB" id="A0A1G9ZB78"/>
<dbReference type="STRING" id="996166.SAMN05192554_11934"/>
<dbReference type="Pfam" id="PF24042">
    <property type="entry name" value="DUF7351"/>
    <property type="match status" value="1"/>
</dbReference>
<organism evidence="3 4">
    <name type="scientific">Haloarchaeobius iranensis</name>
    <dbReference type="NCBI Taxonomy" id="996166"/>
    <lineage>
        <taxon>Archaea</taxon>
        <taxon>Methanobacteriati</taxon>
        <taxon>Methanobacteriota</taxon>
        <taxon>Stenosarchaea group</taxon>
        <taxon>Halobacteria</taxon>
        <taxon>Halobacteriales</taxon>
        <taxon>Halorubellaceae</taxon>
        <taxon>Haloarchaeobius</taxon>
    </lineage>
</organism>
<dbReference type="Proteomes" id="UP000199370">
    <property type="component" value="Unassembled WGS sequence"/>
</dbReference>
<dbReference type="InterPro" id="IPR055775">
    <property type="entry name" value="DUF7351"/>
</dbReference>
<dbReference type="Gene3D" id="1.10.10.10">
    <property type="entry name" value="Winged helix-like DNA-binding domain superfamily/Winged helix DNA-binding domain"/>
    <property type="match status" value="1"/>
</dbReference>
<evidence type="ECO:0000259" key="1">
    <source>
        <dbReference type="Pfam" id="PF24038"/>
    </source>
</evidence>
<dbReference type="InterPro" id="IPR055771">
    <property type="entry name" value="DUF7347"/>
</dbReference>
<dbReference type="Pfam" id="PF24038">
    <property type="entry name" value="DUF7347"/>
    <property type="match status" value="1"/>
</dbReference>
<evidence type="ECO:0000259" key="2">
    <source>
        <dbReference type="Pfam" id="PF24042"/>
    </source>
</evidence>
<proteinExistence type="predicted"/>
<dbReference type="CDD" id="cd00090">
    <property type="entry name" value="HTH_ARSR"/>
    <property type="match status" value="1"/>
</dbReference>
<protein>
    <recommendedName>
        <fullName evidence="5">Helix-turn-helix domain-containing protein</fullName>
    </recommendedName>
</protein>
<feature type="domain" description="DUF7351" evidence="2">
    <location>
        <begin position="110"/>
        <end position="291"/>
    </location>
</feature>
<evidence type="ECO:0000313" key="4">
    <source>
        <dbReference type="Proteomes" id="UP000199370"/>
    </source>
</evidence>